<evidence type="ECO:0000313" key="2">
    <source>
        <dbReference type="EMBL" id="MBF1129492.1"/>
    </source>
</evidence>
<dbReference type="Proteomes" id="UP000757890">
    <property type="component" value="Unassembled WGS sequence"/>
</dbReference>
<reference evidence="2" key="1">
    <citation type="submission" date="2020-04" db="EMBL/GenBank/DDBJ databases">
        <title>Deep metagenomics examines the oral microbiome during advanced dental caries in children, revealing novel taxa and co-occurrences with host molecules.</title>
        <authorList>
            <person name="Baker J.L."/>
            <person name="Morton J.T."/>
            <person name="Dinis M."/>
            <person name="Alvarez R."/>
            <person name="Tran N.C."/>
            <person name="Knight R."/>
            <person name="Edlund A."/>
        </authorList>
    </citation>
    <scope>NUCLEOTIDE SEQUENCE</scope>
    <source>
        <strain evidence="2">JCVI_32_bin.14</strain>
    </source>
</reference>
<sequence>MRRNRKIRKMEPWYRRLFEKIKENRNRINRGTTEPKILENPFISRAYDKIMRNHRNHVLGMCLSGIIGGTFLFLIWDALCQAVLGVSSREWLGRGMDQILTSLFFGLSFCGYGYVENTVFHSMDHVLLKYWTCPFCHRELPYKVEISQNIGNERFHLLPGAVEDCCPYCGKRLRILPEEKHIGGK</sequence>
<proteinExistence type="predicted"/>
<feature type="transmembrane region" description="Helical" evidence="1">
    <location>
        <begin position="99"/>
        <end position="115"/>
    </location>
</feature>
<keyword evidence="1" id="KW-1133">Transmembrane helix</keyword>
<protein>
    <submittedName>
        <fullName evidence="2">Uncharacterized protein</fullName>
    </submittedName>
</protein>
<comment type="caution">
    <text evidence="2">The sequence shown here is derived from an EMBL/GenBank/DDBJ whole genome shotgun (WGS) entry which is preliminary data.</text>
</comment>
<organism evidence="2 3">
    <name type="scientific">Dialister invisus</name>
    <dbReference type="NCBI Taxonomy" id="218538"/>
    <lineage>
        <taxon>Bacteria</taxon>
        <taxon>Bacillati</taxon>
        <taxon>Bacillota</taxon>
        <taxon>Negativicutes</taxon>
        <taxon>Veillonellales</taxon>
        <taxon>Veillonellaceae</taxon>
        <taxon>Dialister</taxon>
    </lineage>
</organism>
<evidence type="ECO:0000313" key="3">
    <source>
        <dbReference type="Proteomes" id="UP000757890"/>
    </source>
</evidence>
<feature type="transmembrane region" description="Helical" evidence="1">
    <location>
        <begin position="58"/>
        <end position="79"/>
    </location>
</feature>
<dbReference type="AlphaFoldDB" id="A0A930BA17"/>
<keyword evidence="1" id="KW-0812">Transmembrane</keyword>
<evidence type="ECO:0000256" key="1">
    <source>
        <dbReference type="SAM" id="Phobius"/>
    </source>
</evidence>
<name>A0A930BA17_9FIRM</name>
<keyword evidence="1" id="KW-0472">Membrane</keyword>
<dbReference type="EMBL" id="JABZMK010000028">
    <property type="protein sequence ID" value="MBF1129492.1"/>
    <property type="molecule type" value="Genomic_DNA"/>
</dbReference>
<accession>A0A930BA17</accession>
<gene>
    <name evidence="2" type="ORF">HXL70_05530</name>
</gene>